<evidence type="ECO:0000313" key="2">
    <source>
        <dbReference type="Proteomes" id="UP000199077"/>
    </source>
</evidence>
<proteinExistence type="predicted"/>
<organism evidence="1 2">
    <name type="scientific">Pedococcus dokdonensis</name>
    <dbReference type="NCBI Taxonomy" id="443156"/>
    <lineage>
        <taxon>Bacteria</taxon>
        <taxon>Bacillati</taxon>
        <taxon>Actinomycetota</taxon>
        <taxon>Actinomycetes</taxon>
        <taxon>Micrococcales</taxon>
        <taxon>Intrasporangiaceae</taxon>
        <taxon>Pedococcus</taxon>
    </lineage>
</organism>
<evidence type="ECO:0000313" key="1">
    <source>
        <dbReference type="EMBL" id="SDP73470.1"/>
    </source>
</evidence>
<dbReference type="Proteomes" id="UP000199077">
    <property type="component" value="Chromosome I"/>
</dbReference>
<gene>
    <name evidence="1" type="ORF">SAMN04489867_3674</name>
</gene>
<dbReference type="AlphaFoldDB" id="A0A1H0V4W9"/>
<keyword evidence="2" id="KW-1185">Reference proteome</keyword>
<accession>A0A1H0V4W9</accession>
<sequence length="90" mass="10125">MSEQDRNLAEMDQDDVERHSVVQAVIQQVIDETSLSAEGRDPREVQAELTAALAQRGIGEQPPRWLETVAERLVNGHRYVEDPHRADPPA</sequence>
<protein>
    <submittedName>
        <fullName evidence="1">Uncharacterized protein</fullName>
    </submittedName>
</protein>
<dbReference type="OrthoDB" id="3724431at2"/>
<dbReference type="RefSeq" id="WP_091788805.1">
    <property type="nucleotide sequence ID" value="NZ_LT629711.1"/>
</dbReference>
<name>A0A1H0V4W9_9MICO</name>
<dbReference type="STRING" id="443156.SAMN04489867_3674"/>
<dbReference type="EMBL" id="LT629711">
    <property type="protein sequence ID" value="SDP73470.1"/>
    <property type="molecule type" value="Genomic_DNA"/>
</dbReference>
<reference evidence="2" key="1">
    <citation type="submission" date="2016-10" db="EMBL/GenBank/DDBJ databases">
        <authorList>
            <person name="Varghese N."/>
            <person name="Submissions S."/>
        </authorList>
    </citation>
    <scope>NUCLEOTIDE SEQUENCE [LARGE SCALE GENOMIC DNA]</scope>
    <source>
        <strain evidence="2">DSM 22329</strain>
    </source>
</reference>